<dbReference type="RefSeq" id="WP_271689850.1">
    <property type="nucleotide sequence ID" value="NZ_CP116423.1"/>
</dbReference>
<gene>
    <name evidence="10" type="ORF">PL336_07695</name>
</gene>
<reference evidence="10" key="1">
    <citation type="submission" date="2023-01" db="EMBL/GenBank/DDBJ databases">
        <title>Comparative genomic analysis of cold water coral derived Sulfitobacter faviae: insights into their metabolism and habitat adaptation.</title>
        <authorList>
            <person name="Guo Y."/>
            <person name="Lin S."/>
            <person name="Huang Z."/>
            <person name="Tang K."/>
            <person name="Wang X."/>
        </authorList>
    </citation>
    <scope>NUCLEOTIDE SEQUENCE</scope>
    <source>
        <strain evidence="10">SCSIO W_1865</strain>
    </source>
</reference>
<dbReference type="InterPro" id="IPR036909">
    <property type="entry name" value="Cyt_c-like_dom_sf"/>
</dbReference>
<dbReference type="Pfam" id="PF00034">
    <property type="entry name" value="Cytochrom_C"/>
    <property type="match status" value="2"/>
</dbReference>
<keyword evidence="2 6" id="KW-0349">Heme</keyword>
<evidence type="ECO:0000259" key="9">
    <source>
        <dbReference type="PROSITE" id="PS51007"/>
    </source>
</evidence>
<keyword evidence="3 6" id="KW-0479">Metal-binding</keyword>
<organism evidence="10 11">
    <name type="scientific">Sulfitobacter faviae</name>
    <dbReference type="NCBI Taxonomy" id="1775881"/>
    <lineage>
        <taxon>Bacteria</taxon>
        <taxon>Pseudomonadati</taxon>
        <taxon>Pseudomonadota</taxon>
        <taxon>Alphaproteobacteria</taxon>
        <taxon>Rhodobacterales</taxon>
        <taxon>Roseobacteraceae</taxon>
        <taxon>Sulfitobacter</taxon>
    </lineage>
</organism>
<dbReference type="SUPFAM" id="SSF46626">
    <property type="entry name" value="Cytochrome c"/>
    <property type="match status" value="2"/>
</dbReference>
<evidence type="ECO:0000256" key="4">
    <source>
        <dbReference type="ARBA" id="ARBA00022982"/>
    </source>
</evidence>
<dbReference type="InterPro" id="IPR002327">
    <property type="entry name" value="Cyt_c_1A/1B"/>
</dbReference>
<dbReference type="AlphaFoldDB" id="A0AAX3LSN9"/>
<dbReference type="PRINTS" id="PR00604">
    <property type="entry name" value="CYTCHRMECIAB"/>
</dbReference>
<proteinExistence type="predicted"/>
<dbReference type="GO" id="GO:0046872">
    <property type="term" value="F:metal ion binding"/>
    <property type="evidence" value="ECO:0007669"/>
    <property type="project" value="UniProtKB-KW"/>
</dbReference>
<evidence type="ECO:0000256" key="2">
    <source>
        <dbReference type="ARBA" id="ARBA00022617"/>
    </source>
</evidence>
<dbReference type="EMBL" id="CP116423">
    <property type="protein sequence ID" value="WCE71701.1"/>
    <property type="molecule type" value="Genomic_DNA"/>
</dbReference>
<keyword evidence="4" id="KW-0249">Electron transport</keyword>
<keyword evidence="8" id="KW-0732">Signal</keyword>
<accession>A0AAX3LSN9</accession>
<evidence type="ECO:0000256" key="3">
    <source>
        <dbReference type="ARBA" id="ARBA00022723"/>
    </source>
</evidence>
<sequence>MSRFLKAALLTTALASPLAAEPLGLGRSATPEEVALWDIDVRPDGTGLPEGRGDVMTGDEIYTAKCASCHGVFGEGTGRWPVLAGGQGSLTDMRPVKTIGSYWPYLSTVYDYVNRAMPFGDAQSLSDDEVYAITAYLLYLNDEVDEDFVLSSENFADLRLPNEEAFKPDDRAEVEFASFKQNPCMSDCKSSVEITMRAAVLDVTPEETAAKAAAEEAKAEEAKAAAEPAPEEPPAPVEVAEAPAADPALIKAGEKAFRKCKSCHQIGAKAKNRVGPMLNGIVDGPAGAVDGFRYSKAMQAAAAEGLVWSHDELSAFLADPKGFMKGTKMSFRGVRKPEDIDALIAYLRDASE</sequence>
<keyword evidence="1" id="KW-0813">Transport</keyword>
<dbReference type="Proteomes" id="UP001210770">
    <property type="component" value="Chromosome"/>
</dbReference>
<evidence type="ECO:0000313" key="10">
    <source>
        <dbReference type="EMBL" id="WCE71701.1"/>
    </source>
</evidence>
<protein>
    <submittedName>
        <fullName evidence="10">C-type cytochrome</fullName>
    </submittedName>
</protein>
<dbReference type="Gene3D" id="1.10.760.10">
    <property type="entry name" value="Cytochrome c-like domain"/>
    <property type="match status" value="2"/>
</dbReference>
<feature type="domain" description="Cytochrome c" evidence="9">
    <location>
        <begin position="248"/>
        <end position="351"/>
    </location>
</feature>
<evidence type="ECO:0000256" key="8">
    <source>
        <dbReference type="SAM" id="SignalP"/>
    </source>
</evidence>
<feature type="region of interest" description="Disordered" evidence="7">
    <location>
        <begin position="211"/>
        <end position="235"/>
    </location>
</feature>
<evidence type="ECO:0000256" key="1">
    <source>
        <dbReference type="ARBA" id="ARBA00022448"/>
    </source>
</evidence>
<evidence type="ECO:0000256" key="7">
    <source>
        <dbReference type="SAM" id="MobiDB-lite"/>
    </source>
</evidence>
<dbReference type="GO" id="GO:0020037">
    <property type="term" value="F:heme binding"/>
    <property type="evidence" value="ECO:0007669"/>
    <property type="project" value="InterPro"/>
</dbReference>
<feature type="signal peptide" evidence="8">
    <location>
        <begin position="1"/>
        <end position="20"/>
    </location>
</feature>
<feature type="compositionally biased region" description="Basic and acidic residues" evidence="7">
    <location>
        <begin position="213"/>
        <end position="224"/>
    </location>
</feature>
<evidence type="ECO:0000256" key="5">
    <source>
        <dbReference type="ARBA" id="ARBA00023004"/>
    </source>
</evidence>
<dbReference type="PANTHER" id="PTHR11961">
    <property type="entry name" value="CYTOCHROME C"/>
    <property type="match status" value="1"/>
</dbReference>
<feature type="domain" description="Cytochrome c" evidence="9">
    <location>
        <begin position="53"/>
        <end position="141"/>
    </location>
</feature>
<dbReference type="GO" id="GO:0009055">
    <property type="term" value="F:electron transfer activity"/>
    <property type="evidence" value="ECO:0007669"/>
    <property type="project" value="InterPro"/>
</dbReference>
<keyword evidence="5 6" id="KW-0408">Iron</keyword>
<feature type="chain" id="PRO_5043421657" evidence="8">
    <location>
        <begin position="21"/>
        <end position="352"/>
    </location>
</feature>
<evidence type="ECO:0000313" key="11">
    <source>
        <dbReference type="Proteomes" id="UP001210770"/>
    </source>
</evidence>
<dbReference type="InterPro" id="IPR009056">
    <property type="entry name" value="Cyt_c-like_dom"/>
</dbReference>
<dbReference type="PROSITE" id="PS51007">
    <property type="entry name" value="CYTC"/>
    <property type="match status" value="2"/>
</dbReference>
<name>A0AAX3LSN9_9RHOB</name>
<evidence type="ECO:0000256" key="6">
    <source>
        <dbReference type="PROSITE-ProRule" id="PRU00433"/>
    </source>
</evidence>